<feature type="domain" description="HTH luxR-type" evidence="1">
    <location>
        <begin position="67"/>
        <end position="124"/>
    </location>
</feature>
<dbReference type="Pfam" id="PF00196">
    <property type="entry name" value="GerE"/>
    <property type="match status" value="1"/>
</dbReference>
<dbReference type="SUPFAM" id="SSF46894">
    <property type="entry name" value="C-terminal effector domain of the bipartite response regulators"/>
    <property type="match status" value="1"/>
</dbReference>
<dbReference type="AlphaFoldDB" id="A0A3P3F5Z2"/>
<evidence type="ECO:0000313" key="2">
    <source>
        <dbReference type="EMBL" id="RRH93662.1"/>
    </source>
</evidence>
<reference evidence="2 3" key="1">
    <citation type="submission" date="2018-11" db="EMBL/GenBank/DDBJ databases">
        <title>the genome of Mesorhizobium tamadayense DSM 28320.</title>
        <authorList>
            <person name="Gao J."/>
        </authorList>
    </citation>
    <scope>NUCLEOTIDE SEQUENCE [LARGE SCALE GENOMIC DNA]</scope>
    <source>
        <strain evidence="2 3">DSM 28320</strain>
    </source>
</reference>
<organism evidence="2 3">
    <name type="scientific">Mesorhizobium tamadayense</name>
    <dbReference type="NCBI Taxonomy" id="425306"/>
    <lineage>
        <taxon>Bacteria</taxon>
        <taxon>Pseudomonadati</taxon>
        <taxon>Pseudomonadota</taxon>
        <taxon>Alphaproteobacteria</taxon>
        <taxon>Hyphomicrobiales</taxon>
        <taxon>Phyllobacteriaceae</taxon>
        <taxon>Mesorhizobium</taxon>
    </lineage>
</organism>
<dbReference type="OrthoDB" id="4457864at2"/>
<dbReference type="GO" id="GO:0003677">
    <property type="term" value="F:DNA binding"/>
    <property type="evidence" value="ECO:0007669"/>
    <property type="project" value="InterPro"/>
</dbReference>
<dbReference type="GO" id="GO:0006355">
    <property type="term" value="P:regulation of DNA-templated transcription"/>
    <property type="evidence" value="ECO:0007669"/>
    <property type="project" value="InterPro"/>
</dbReference>
<dbReference type="EMBL" id="RQXT01000049">
    <property type="protein sequence ID" value="RRH93662.1"/>
    <property type="molecule type" value="Genomic_DNA"/>
</dbReference>
<comment type="caution">
    <text evidence="2">The sequence shown here is derived from an EMBL/GenBank/DDBJ whole genome shotgun (WGS) entry which is preliminary data.</text>
</comment>
<name>A0A3P3F5Z2_9HYPH</name>
<dbReference type="Proteomes" id="UP000273786">
    <property type="component" value="Unassembled WGS sequence"/>
</dbReference>
<dbReference type="InterPro" id="IPR016032">
    <property type="entry name" value="Sig_transdc_resp-reg_C-effctor"/>
</dbReference>
<dbReference type="SMART" id="SM00421">
    <property type="entry name" value="HTH_LUXR"/>
    <property type="match status" value="1"/>
</dbReference>
<protein>
    <submittedName>
        <fullName evidence="2">LuxR family transcriptional regulator</fullName>
    </submittedName>
</protein>
<proteinExistence type="predicted"/>
<evidence type="ECO:0000259" key="1">
    <source>
        <dbReference type="SMART" id="SM00421"/>
    </source>
</evidence>
<gene>
    <name evidence="2" type="ORF">EH240_29140</name>
</gene>
<dbReference type="InterPro" id="IPR036388">
    <property type="entry name" value="WH-like_DNA-bd_sf"/>
</dbReference>
<keyword evidence="3" id="KW-1185">Reference proteome</keyword>
<accession>A0A3P3F5Z2</accession>
<dbReference type="InterPro" id="IPR000792">
    <property type="entry name" value="Tscrpt_reg_LuxR_C"/>
</dbReference>
<evidence type="ECO:0000313" key="3">
    <source>
        <dbReference type="Proteomes" id="UP000273786"/>
    </source>
</evidence>
<dbReference type="Gene3D" id="1.10.10.10">
    <property type="entry name" value="Winged helix-like DNA-binding domain superfamily/Winged helix DNA-binding domain"/>
    <property type="match status" value="1"/>
</dbReference>
<sequence>MARDWGGSLEVPRKEGRGSLRVYVAPLRFEEIHRDIDPLANVYPRVIVIAFDPDDEVQARRDNFRRKFGFTRPEAAVAMEILKGDGREAAAERLGVTAVTVRTHLTHIFEKAGVHRQAELVRRLLECASAD</sequence>